<keyword evidence="3" id="KW-0812">Transmembrane</keyword>
<dbReference type="Proteomes" id="UP001293254">
    <property type="component" value="Unassembled WGS sequence"/>
</dbReference>
<keyword evidence="3" id="KW-0472">Membrane</keyword>
<keyword evidence="2" id="KW-0460">Magnesium</keyword>
<evidence type="ECO:0000256" key="2">
    <source>
        <dbReference type="ARBA" id="ARBA00022842"/>
    </source>
</evidence>
<keyword evidence="6" id="KW-1185">Reference proteome</keyword>
<feature type="transmembrane region" description="Helical" evidence="3">
    <location>
        <begin position="163"/>
        <end position="181"/>
    </location>
</feature>
<dbReference type="PANTHER" id="PTHR24093">
    <property type="entry name" value="CATION TRANSPORTING ATPASE"/>
    <property type="match status" value="1"/>
</dbReference>
<name>A0AAE2CKL0_9LAMI</name>
<dbReference type="GO" id="GO:0046872">
    <property type="term" value="F:metal ion binding"/>
    <property type="evidence" value="ECO:0007669"/>
    <property type="project" value="UniProtKB-KW"/>
</dbReference>
<dbReference type="InterPro" id="IPR023298">
    <property type="entry name" value="ATPase_P-typ_TM_dom_sf"/>
</dbReference>
<sequence length="197" mass="22029">MVINFVAAVSTGEIPLTPAQLLWVNLIMDTLGALALATERPTNELMNRPLTGRCDPLITNIMWRNIVGLASYQITVILALKFKGKSIFGADENVIGTLIFTTFVLLQVFNQFNSRDLEAKNVFKGIHKNKLFLGITGITILLQVIMVEFLNKFAHTERLNWKQWGACVGISAFSWLIGWLVKILPVPKNPILHSLIN</sequence>
<evidence type="ECO:0000313" key="6">
    <source>
        <dbReference type="Proteomes" id="UP001293254"/>
    </source>
</evidence>
<evidence type="ECO:0000259" key="4">
    <source>
        <dbReference type="Pfam" id="PF00689"/>
    </source>
</evidence>
<keyword evidence="1" id="KW-0479">Metal-binding</keyword>
<dbReference type="Gene3D" id="1.20.1110.10">
    <property type="entry name" value="Calcium-transporting ATPase, transmembrane domain"/>
    <property type="match status" value="2"/>
</dbReference>
<dbReference type="InterPro" id="IPR006068">
    <property type="entry name" value="ATPase_P-typ_cation-transptr_C"/>
</dbReference>
<dbReference type="PANTHER" id="PTHR24093:SF434">
    <property type="entry name" value="CALCIUM-TRANSPORTING ATPASE 13, PLASMA MEMBRANE-TYPE-RELATED"/>
    <property type="match status" value="1"/>
</dbReference>
<gene>
    <name evidence="5" type="ORF">Salat_1753800</name>
</gene>
<feature type="domain" description="Cation-transporting P-type ATPase C-terminal" evidence="4">
    <location>
        <begin position="14"/>
        <end position="184"/>
    </location>
</feature>
<feature type="transmembrane region" description="Helical" evidence="3">
    <location>
        <begin position="94"/>
        <end position="110"/>
    </location>
</feature>
<evidence type="ECO:0000313" key="5">
    <source>
        <dbReference type="EMBL" id="KAK4425598.1"/>
    </source>
</evidence>
<reference evidence="5" key="2">
    <citation type="journal article" date="2024" name="Plant">
        <title>Genomic evolution and insights into agronomic trait innovations of Sesamum species.</title>
        <authorList>
            <person name="Miao H."/>
            <person name="Wang L."/>
            <person name="Qu L."/>
            <person name="Liu H."/>
            <person name="Sun Y."/>
            <person name="Le M."/>
            <person name="Wang Q."/>
            <person name="Wei S."/>
            <person name="Zheng Y."/>
            <person name="Lin W."/>
            <person name="Duan Y."/>
            <person name="Cao H."/>
            <person name="Xiong S."/>
            <person name="Wang X."/>
            <person name="Wei L."/>
            <person name="Li C."/>
            <person name="Ma Q."/>
            <person name="Ju M."/>
            <person name="Zhao R."/>
            <person name="Li G."/>
            <person name="Mu C."/>
            <person name="Tian Q."/>
            <person name="Mei H."/>
            <person name="Zhang T."/>
            <person name="Gao T."/>
            <person name="Zhang H."/>
        </authorList>
    </citation>
    <scope>NUCLEOTIDE SEQUENCE</scope>
    <source>
        <strain evidence="5">3651</strain>
    </source>
</reference>
<organism evidence="5 6">
    <name type="scientific">Sesamum alatum</name>
    <dbReference type="NCBI Taxonomy" id="300844"/>
    <lineage>
        <taxon>Eukaryota</taxon>
        <taxon>Viridiplantae</taxon>
        <taxon>Streptophyta</taxon>
        <taxon>Embryophyta</taxon>
        <taxon>Tracheophyta</taxon>
        <taxon>Spermatophyta</taxon>
        <taxon>Magnoliopsida</taxon>
        <taxon>eudicotyledons</taxon>
        <taxon>Gunneridae</taxon>
        <taxon>Pentapetalae</taxon>
        <taxon>asterids</taxon>
        <taxon>lamiids</taxon>
        <taxon>Lamiales</taxon>
        <taxon>Pedaliaceae</taxon>
        <taxon>Sesamum</taxon>
    </lineage>
</organism>
<comment type="caution">
    <text evidence="5">The sequence shown here is derived from an EMBL/GenBank/DDBJ whole genome shotgun (WGS) entry which is preliminary data.</text>
</comment>
<protein>
    <submittedName>
        <fullName evidence="5">Calcium-transporting ATPase 13, plasma membrane-type</fullName>
    </submittedName>
</protein>
<feature type="transmembrane region" description="Helical" evidence="3">
    <location>
        <begin position="131"/>
        <end position="151"/>
    </location>
</feature>
<proteinExistence type="predicted"/>
<accession>A0AAE2CKL0</accession>
<dbReference type="SUPFAM" id="SSF81665">
    <property type="entry name" value="Calcium ATPase, transmembrane domain M"/>
    <property type="match status" value="1"/>
</dbReference>
<feature type="transmembrane region" description="Helical" evidence="3">
    <location>
        <begin position="20"/>
        <end position="40"/>
    </location>
</feature>
<feature type="transmembrane region" description="Helical" evidence="3">
    <location>
        <begin position="61"/>
        <end position="82"/>
    </location>
</feature>
<dbReference type="GO" id="GO:0005886">
    <property type="term" value="C:plasma membrane"/>
    <property type="evidence" value="ECO:0007669"/>
    <property type="project" value="TreeGrafter"/>
</dbReference>
<evidence type="ECO:0000256" key="1">
    <source>
        <dbReference type="ARBA" id="ARBA00022723"/>
    </source>
</evidence>
<dbReference type="AlphaFoldDB" id="A0AAE2CKL0"/>
<dbReference type="GO" id="GO:0005388">
    <property type="term" value="F:P-type calcium transporter activity"/>
    <property type="evidence" value="ECO:0007669"/>
    <property type="project" value="TreeGrafter"/>
</dbReference>
<reference evidence="5" key="1">
    <citation type="submission" date="2020-06" db="EMBL/GenBank/DDBJ databases">
        <authorList>
            <person name="Li T."/>
            <person name="Hu X."/>
            <person name="Zhang T."/>
            <person name="Song X."/>
            <person name="Zhang H."/>
            <person name="Dai N."/>
            <person name="Sheng W."/>
            <person name="Hou X."/>
            <person name="Wei L."/>
        </authorList>
    </citation>
    <scope>NUCLEOTIDE SEQUENCE</scope>
    <source>
        <strain evidence="5">3651</strain>
        <tissue evidence="5">Leaf</tissue>
    </source>
</reference>
<dbReference type="EMBL" id="JACGWO010000006">
    <property type="protein sequence ID" value="KAK4425598.1"/>
    <property type="molecule type" value="Genomic_DNA"/>
</dbReference>
<keyword evidence="3" id="KW-1133">Transmembrane helix</keyword>
<evidence type="ECO:0000256" key="3">
    <source>
        <dbReference type="SAM" id="Phobius"/>
    </source>
</evidence>
<dbReference type="Pfam" id="PF00689">
    <property type="entry name" value="Cation_ATPase_C"/>
    <property type="match status" value="1"/>
</dbReference>